<comment type="similarity">
    <text evidence="2 17">Belongs to the Nudix hydrolase family.</text>
</comment>
<dbReference type="NCBIfam" id="NF006530">
    <property type="entry name" value="PRK08999.1"/>
    <property type="match status" value="1"/>
</dbReference>
<dbReference type="PROSITE" id="PS00893">
    <property type="entry name" value="NUDIX_BOX"/>
    <property type="match status" value="1"/>
</dbReference>
<reference evidence="20" key="1">
    <citation type="journal article" date="2019" name="Int. J. Syst. Evol. Microbiol.">
        <title>The Global Catalogue of Microorganisms (GCM) 10K type strain sequencing project: providing services to taxonomists for standard genome sequencing and annotation.</title>
        <authorList>
            <consortium name="The Broad Institute Genomics Platform"/>
            <consortium name="The Broad Institute Genome Sequencing Center for Infectious Disease"/>
            <person name="Wu L."/>
            <person name="Ma J."/>
        </authorList>
    </citation>
    <scope>NUCLEOTIDE SEQUENCE [LARGE SCALE GENOMIC DNA]</scope>
    <source>
        <strain evidence="20">CGMCC 1.13587</strain>
    </source>
</reference>
<evidence type="ECO:0000256" key="1">
    <source>
        <dbReference type="ARBA" id="ARBA00001946"/>
    </source>
</evidence>
<dbReference type="PRINTS" id="PR00502">
    <property type="entry name" value="NUDIXFAMILY"/>
</dbReference>
<evidence type="ECO:0000313" key="20">
    <source>
        <dbReference type="Proteomes" id="UP001596111"/>
    </source>
</evidence>
<keyword evidence="6" id="KW-0227">DNA damage</keyword>
<dbReference type="EC" id="3.6.1.55" evidence="12"/>
<dbReference type="InterPro" id="IPR020476">
    <property type="entry name" value="Nudix_hydrolase"/>
</dbReference>
<accession>A0ABW0SRF0</accession>
<dbReference type="InterPro" id="IPR047127">
    <property type="entry name" value="MutT-like"/>
</dbReference>
<evidence type="ECO:0000256" key="14">
    <source>
        <dbReference type="ARBA" id="ARBA00041592"/>
    </source>
</evidence>
<dbReference type="Proteomes" id="UP001596111">
    <property type="component" value="Unassembled WGS sequence"/>
</dbReference>
<evidence type="ECO:0000256" key="17">
    <source>
        <dbReference type="RuleBase" id="RU003476"/>
    </source>
</evidence>
<dbReference type="InterPro" id="IPR000086">
    <property type="entry name" value="NUDIX_hydrolase_dom"/>
</dbReference>
<protein>
    <recommendedName>
        <fullName evidence="13">8-oxo-dGTP diphosphatase</fullName>
        <ecNumber evidence="12">3.6.1.55</ecNumber>
    </recommendedName>
    <alternativeName>
        <fullName evidence="16">7,8-dihydro-8-oxoguanine-triphosphatase</fullName>
    </alternativeName>
    <alternativeName>
        <fullName evidence="15">Mutator protein MutT</fullName>
    </alternativeName>
    <alternativeName>
        <fullName evidence="14">dGTP pyrophosphohydrolase</fullName>
    </alternativeName>
</protein>
<keyword evidence="20" id="KW-1185">Reference proteome</keyword>
<dbReference type="InterPro" id="IPR036206">
    <property type="entry name" value="ThiamineP_synth_sf"/>
</dbReference>
<organism evidence="19 20">
    <name type="scientific">Rhodanobacter terrae</name>
    <dbReference type="NCBI Taxonomy" id="418647"/>
    <lineage>
        <taxon>Bacteria</taxon>
        <taxon>Pseudomonadati</taxon>
        <taxon>Pseudomonadota</taxon>
        <taxon>Gammaproteobacteria</taxon>
        <taxon>Lysobacterales</taxon>
        <taxon>Rhodanobacteraceae</taxon>
        <taxon>Rhodanobacter</taxon>
    </lineage>
</organism>
<gene>
    <name evidence="19" type="ORF">ACFPPB_00500</name>
</gene>
<evidence type="ECO:0000256" key="2">
    <source>
        <dbReference type="ARBA" id="ARBA00005582"/>
    </source>
</evidence>
<comment type="catalytic activity">
    <reaction evidence="10">
        <text>8-oxo-dGTP + H2O = 8-oxo-dGMP + diphosphate + H(+)</text>
        <dbReference type="Rhea" id="RHEA:31575"/>
        <dbReference type="ChEBI" id="CHEBI:15377"/>
        <dbReference type="ChEBI" id="CHEBI:15378"/>
        <dbReference type="ChEBI" id="CHEBI:33019"/>
        <dbReference type="ChEBI" id="CHEBI:63224"/>
        <dbReference type="ChEBI" id="CHEBI:77896"/>
        <dbReference type="EC" id="3.6.1.55"/>
    </reaction>
</comment>
<comment type="catalytic activity">
    <reaction evidence="11">
        <text>8-oxo-GTP + H2O = 8-oxo-GMP + diphosphate + H(+)</text>
        <dbReference type="Rhea" id="RHEA:67616"/>
        <dbReference type="ChEBI" id="CHEBI:15377"/>
        <dbReference type="ChEBI" id="CHEBI:15378"/>
        <dbReference type="ChEBI" id="CHEBI:33019"/>
        <dbReference type="ChEBI" id="CHEBI:143553"/>
        <dbReference type="ChEBI" id="CHEBI:145694"/>
    </reaction>
</comment>
<keyword evidence="3" id="KW-0515">Mutator protein</keyword>
<evidence type="ECO:0000259" key="18">
    <source>
        <dbReference type="PROSITE" id="PS51462"/>
    </source>
</evidence>
<keyword evidence="8" id="KW-0460">Magnesium</keyword>
<evidence type="ECO:0000256" key="8">
    <source>
        <dbReference type="ARBA" id="ARBA00022842"/>
    </source>
</evidence>
<dbReference type="Gene3D" id="3.90.79.10">
    <property type="entry name" value="Nucleoside Triphosphate Pyrophosphohydrolase"/>
    <property type="match status" value="1"/>
</dbReference>
<dbReference type="Gene3D" id="3.20.20.70">
    <property type="entry name" value="Aldolase class I"/>
    <property type="match status" value="1"/>
</dbReference>
<keyword evidence="4" id="KW-0235">DNA replication</keyword>
<evidence type="ECO:0000256" key="3">
    <source>
        <dbReference type="ARBA" id="ARBA00022457"/>
    </source>
</evidence>
<evidence type="ECO:0000256" key="10">
    <source>
        <dbReference type="ARBA" id="ARBA00035861"/>
    </source>
</evidence>
<dbReference type="EMBL" id="JBHSNG010000001">
    <property type="protein sequence ID" value="MFC5579597.1"/>
    <property type="molecule type" value="Genomic_DNA"/>
</dbReference>
<dbReference type="InterPro" id="IPR022998">
    <property type="entry name" value="ThiamineP_synth_TenI"/>
</dbReference>
<dbReference type="InterPro" id="IPR013785">
    <property type="entry name" value="Aldolase_TIM"/>
</dbReference>
<evidence type="ECO:0000256" key="5">
    <source>
        <dbReference type="ARBA" id="ARBA00022723"/>
    </source>
</evidence>
<keyword evidence="7 17" id="KW-0378">Hydrolase</keyword>
<dbReference type="PROSITE" id="PS51462">
    <property type="entry name" value="NUDIX"/>
    <property type="match status" value="1"/>
</dbReference>
<evidence type="ECO:0000256" key="6">
    <source>
        <dbReference type="ARBA" id="ARBA00022763"/>
    </source>
</evidence>
<evidence type="ECO:0000256" key="4">
    <source>
        <dbReference type="ARBA" id="ARBA00022705"/>
    </source>
</evidence>
<dbReference type="Pfam" id="PF02581">
    <property type="entry name" value="TMP-TENI"/>
    <property type="match status" value="1"/>
</dbReference>
<dbReference type="InterPro" id="IPR015797">
    <property type="entry name" value="NUDIX_hydrolase-like_dom_sf"/>
</dbReference>
<sequence length="320" mass="34623">MPTPAAPKPFLHVMAAVMHDADGRVLLAQRPAGKHLAGMWEFPGGKLEPGETPVAALARELREELGVTLQHAEPLIRVPRHDLERELLLDTWQTERWEGTPQSLEGQALQWLPPAQIDPATLAPADRAILQALRLPHRYPITPAEVRPDQRDAWFERIGRAIEHGAQLVQLRLPLWPREHVHELAAALLPLARRCGAQLLLNGDVDGALALGTGVQLKSTQLAAMSERPLPPWQLVGASCHGAGELAQAAGIGADFATLSPVAATRSHPQIPPLGWSRFHALAEAAPLPVYALGGMAPSHIAQARQCSGQGAAGIREFWR</sequence>
<dbReference type="Pfam" id="PF00293">
    <property type="entry name" value="NUDIX"/>
    <property type="match status" value="1"/>
</dbReference>
<dbReference type="RefSeq" id="WP_377323318.1">
    <property type="nucleotide sequence ID" value="NZ_JBHSNG010000001.1"/>
</dbReference>
<dbReference type="CDD" id="cd03425">
    <property type="entry name" value="NUDIX_MutT_NudA_like"/>
    <property type="match status" value="1"/>
</dbReference>
<evidence type="ECO:0000256" key="13">
    <source>
        <dbReference type="ARBA" id="ARBA00040794"/>
    </source>
</evidence>
<evidence type="ECO:0000256" key="11">
    <source>
        <dbReference type="ARBA" id="ARBA00036904"/>
    </source>
</evidence>
<evidence type="ECO:0000256" key="15">
    <source>
        <dbReference type="ARBA" id="ARBA00041979"/>
    </source>
</evidence>
<evidence type="ECO:0000256" key="7">
    <source>
        <dbReference type="ARBA" id="ARBA00022801"/>
    </source>
</evidence>
<comment type="caution">
    <text evidence="19">The sequence shown here is derived from an EMBL/GenBank/DDBJ whole genome shotgun (WGS) entry which is preliminary data.</text>
</comment>
<keyword evidence="5" id="KW-0479">Metal-binding</keyword>
<evidence type="ECO:0000256" key="9">
    <source>
        <dbReference type="ARBA" id="ARBA00023204"/>
    </source>
</evidence>
<dbReference type="PANTHER" id="PTHR47707">
    <property type="entry name" value="8-OXO-DGTP DIPHOSPHATASE"/>
    <property type="match status" value="1"/>
</dbReference>
<dbReference type="SUPFAM" id="SSF55811">
    <property type="entry name" value="Nudix"/>
    <property type="match status" value="1"/>
</dbReference>
<evidence type="ECO:0000256" key="12">
    <source>
        <dbReference type="ARBA" id="ARBA00038905"/>
    </source>
</evidence>
<dbReference type="SUPFAM" id="SSF51391">
    <property type="entry name" value="Thiamin phosphate synthase"/>
    <property type="match status" value="1"/>
</dbReference>
<evidence type="ECO:0000256" key="16">
    <source>
        <dbReference type="ARBA" id="ARBA00042798"/>
    </source>
</evidence>
<keyword evidence="9" id="KW-0234">DNA repair</keyword>
<comment type="cofactor">
    <cofactor evidence="1">
        <name>Mg(2+)</name>
        <dbReference type="ChEBI" id="CHEBI:18420"/>
    </cofactor>
</comment>
<proteinExistence type="inferred from homology"/>
<dbReference type="GO" id="GO:0016787">
    <property type="term" value="F:hydrolase activity"/>
    <property type="evidence" value="ECO:0007669"/>
    <property type="project" value="UniProtKB-KW"/>
</dbReference>
<name>A0ABW0SRF0_9GAMM</name>
<dbReference type="InterPro" id="IPR020084">
    <property type="entry name" value="NUDIX_hydrolase_CS"/>
</dbReference>
<evidence type="ECO:0000313" key="19">
    <source>
        <dbReference type="EMBL" id="MFC5579597.1"/>
    </source>
</evidence>
<dbReference type="PANTHER" id="PTHR47707:SF1">
    <property type="entry name" value="NUDIX HYDROLASE FAMILY PROTEIN"/>
    <property type="match status" value="1"/>
</dbReference>
<feature type="domain" description="Nudix hydrolase" evidence="18">
    <location>
        <begin position="8"/>
        <end position="135"/>
    </location>
</feature>
<dbReference type="CDD" id="cd00564">
    <property type="entry name" value="TMP_TenI"/>
    <property type="match status" value="1"/>
</dbReference>